<evidence type="ECO:0000313" key="6">
    <source>
        <dbReference type="Proteomes" id="UP000512167"/>
    </source>
</evidence>
<dbReference type="Gene3D" id="3.40.50.300">
    <property type="entry name" value="P-loop containing nucleotide triphosphate hydrolases"/>
    <property type="match status" value="1"/>
</dbReference>
<gene>
    <name evidence="5" type="ORF">HF295_03435</name>
</gene>
<dbReference type="PROSITE" id="PS50893">
    <property type="entry name" value="ABC_TRANSPORTER_2"/>
    <property type="match status" value="1"/>
</dbReference>
<keyword evidence="2" id="KW-0547">Nucleotide-binding</keyword>
<evidence type="ECO:0000259" key="4">
    <source>
        <dbReference type="PROSITE" id="PS50893"/>
    </source>
</evidence>
<dbReference type="AlphaFoldDB" id="A0A7L6N5W0"/>
<dbReference type="GO" id="GO:0005524">
    <property type="term" value="F:ATP binding"/>
    <property type="evidence" value="ECO:0007669"/>
    <property type="project" value="UniProtKB-KW"/>
</dbReference>
<dbReference type="InterPro" id="IPR027417">
    <property type="entry name" value="P-loop_NTPase"/>
</dbReference>
<dbReference type="GO" id="GO:0016887">
    <property type="term" value="F:ATP hydrolysis activity"/>
    <property type="evidence" value="ECO:0007669"/>
    <property type="project" value="InterPro"/>
</dbReference>
<reference evidence="5 6" key="1">
    <citation type="submission" date="2020-04" db="EMBL/GenBank/DDBJ databases">
        <authorList>
            <person name="Zheng R.K."/>
            <person name="Sun C.M."/>
        </authorList>
    </citation>
    <scope>NUCLEOTIDE SEQUENCE [LARGE SCALE GENOMIC DNA]</scope>
    <source>
        <strain evidence="6">zrk29</strain>
    </source>
</reference>
<evidence type="ECO:0000256" key="3">
    <source>
        <dbReference type="ARBA" id="ARBA00022840"/>
    </source>
</evidence>
<evidence type="ECO:0000256" key="1">
    <source>
        <dbReference type="ARBA" id="ARBA00022448"/>
    </source>
</evidence>
<dbReference type="Pfam" id="PF00005">
    <property type="entry name" value="ABC_tran"/>
    <property type="match status" value="1"/>
</dbReference>
<sequence>MKIQIENITHQYDVHVLKDLNFILENHHSIAIIGVSGSGKSTLLRLMSGVEKPTIGDIYINDMSVRDPNHKKRVGFVFQNHNLFPHLTLKRNITLVLEKTRKIGKDQANAIAEKYLNLLHLSDQMKKKPNKVSGGQAQRASIARALSINPEFIFLDEPTASLDPILTYEVLTAVEELKDLGKEFIFVTHVLSFVRDFADYVIFMHDGQIREHGKPEILDYPKTYELKEFMKKVR</sequence>
<protein>
    <submittedName>
        <fullName evidence="5">Amino acid ABC transporter ATP-binding protein</fullName>
    </submittedName>
</protein>
<evidence type="ECO:0000313" key="5">
    <source>
        <dbReference type="EMBL" id="QLY39959.1"/>
    </source>
</evidence>
<dbReference type="InterPro" id="IPR050093">
    <property type="entry name" value="ABC_SmlMolc_Importer"/>
</dbReference>
<dbReference type="SMART" id="SM00382">
    <property type="entry name" value="AAA"/>
    <property type="match status" value="1"/>
</dbReference>
<dbReference type="InterPro" id="IPR003439">
    <property type="entry name" value="ABC_transporter-like_ATP-bd"/>
</dbReference>
<dbReference type="PANTHER" id="PTHR42781">
    <property type="entry name" value="SPERMIDINE/PUTRESCINE IMPORT ATP-BINDING PROTEIN POTA"/>
    <property type="match status" value="1"/>
</dbReference>
<keyword evidence="1" id="KW-0813">Transport</keyword>
<proteinExistence type="predicted"/>
<dbReference type="EMBL" id="CP051151">
    <property type="protein sequence ID" value="QLY39959.1"/>
    <property type="molecule type" value="Genomic_DNA"/>
</dbReference>
<organism evidence="5 6">
    <name type="scientific">Hujiaoplasma nucleasis</name>
    <dbReference type="NCBI Taxonomy" id="2725268"/>
    <lineage>
        <taxon>Bacteria</taxon>
        <taxon>Bacillati</taxon>
        <taxon>Mycoplasmatota</taxon>
        <taxon>Mollicutes</taxon>
        <taxon>Candidatus Izemoplasmatales</taxon>
        <taxon>Hujiaoplasmataceae</taxon>
        <taxon>Hujiaoplasma</taxon>
    </lineage>
</organism>
<feature type="domain" description="ABC transporter" evidence="4">
    <location>
        <begin position="3"/>
        <end position="231"/>
    </location>
</feature>
<keyword evidence="3 5" id="KW-0067">ATP-binding</keyword>
<dbReference type="PANTHER" id="PTHR42781:SF9">
    <property type="entry name" value="AMINO ACID ABC TRANSPORTER, ATP-BINDING PROTEIN-RELATED"/>
    <property type="match status" value="1"/>
</dbReference>
<dbReference type="InterPro" id="IPR003593">
    <property type="entry name" value="AAA+_ATPase"/>
</dbReference>
<keyword evidence="6" id="KW-1185">Reference proteome</keyword>
<dbReference type="InterPro" id="IPR017871">
    <property type="entry name" value="ABC_transporter-like_CS"/>
</dbReference>
<name>A0A7L6N5W0_9MOLU</name>
<dbReference type="SUPFAM" id="SSF52540">
    <property type="entry name" value="P-loop containing nucleoside triphosphate hydrolases"/>
    <property type="match status" value="1"/>
</dbReference>
<dbReference type="KEGG" id="tbk:HF295_03435"/>
<accession>A0A7L6N5W0</accession>
<dbReference type="Proteomes" id="UP000512167">
    <property type="component" value="Chromosome"/>
</dbReference>
<dbReference type="RefSeq" id="WP_312032452.1">
    <property type="nucleotide sequence ID" value="NZ_CP051151.1"/>
</dbReference>
<dbReference type="PROSITE" id="PS00211">
    <property type="entry name" value="ABC_TRANSPORTER_1"/>
    <property type="match status" value="1"/>
</dbReference>
<evidence type="ECO:0000256" key="2">
    <source>
        <dbReference type="ARBA" id="ARBA00022741"/>
    </source>
</evidence>